<comment type="similarity">
    <text evidence="1">Belongs to the GAMAD family.</text>
</comment>
<dbReference type="SMART" id="SM00960">
    <property type="entry name" value="Robl_LC7"/>
    <property type="match status" value="1"/>
</dbReference>
<dbReference type="Gene3D" id="3.30.450.30">
    <property type="entry name" value="Dynein light chain 2a, cytoplasmic"/>
    <property type="match status" value="1"/>
</dbReference>
<organism evidence="3 4">
    <name type="scientific">Coptotermes formosanus</name>
    <name type="common">Formosan subterranean termite</name>
    <dbReference type="NCBI Taxonomy" id="36987"/>
    <lineage>
        <taxon>Eukaryota</taxon>
        <taxon>Metazoa</taxon>
        <taxon>Ecdysozoa</taxon>
        <taxon>Arthropoda</taxon>
        <taxon>Hexapoda</taxon>
        <taxon>Insecta</taxon>
        <taxon>Pterygota</taxon>
        <taxon>Neoptera</taxon>
        <taxon>Polyneoptera</taxon>
        <taxon>Dictyoptera</taxon>
        <taxon>Blattodea</taxon>
        <taxon>Blattoidea</taxon>
        <taxon>Termitoidae</taxon>
        <taxon>Rhinotermitidae</taxon>
        <taxon>Coptotermes</taxon>
    </lineage>
</organism>
<dbReference type="EMBL" id="BLKM01000764">
    <property type="protein sequence ID" value="GFG38250.1"/>
    <property type="molecule type" value="Genomic_DNA"/>
</dbReference>
<accession>A0A6L2Q2T2</accession>
<dbReference type="InterPro" id="IPR004942">
    <property type="entry name" value="Roadblock/LAMTOR2_dom"/>
</dbReference>
<dbReference type="Proteomes" id="UP000502823">
    <property type="component" value="Unassembled WGS sequence"/>
</dbReference>
<comment type="caution">
    <text evidence="3">The sequence shown here is derived from an EMBL/GenBank/DDBJ whole genome shotgun (WGS) entry which is preliminary data.</text>
</comment>
<evidence type="ECO:0000313" key="3">
    <source>
        <dbReference type="EMBL" id="GFG38250.1"/>
    </source>
</evidence>
<dbReference type="FunFam" id="3.30.450.30:FF:000009">
    <property type="entry name" value="Dynein light chain roadblock"/>
    <property type="match status" value="1"/>
</dbReference>
<evidence type="ECO:0000256" key="1">
    <source>
        <dbReference type="ARBA" id="ARBA00007191"/>
    </source>
</evidence>
<proteinExistence type="inferred from homology"/>
<gene>
    <name evidence="3" type="ORF">Cfor_01891</name>
</gene>
<dbReference type="SUPFAM" id="SSF103196">
    <property type="entry name" value="Roadblock/LC7 domain"/>
    <property type="match status" value="1"/>
</dbReference>
<evidence type="ECO:0000313" key="4">
    <source>
        <dbReference type="Proteomes" id="UP000502823"/>
    </source>
</evidence>
<dbReference type="AlphaFoldDB" id="A0A6L2Q2T2"/>
<evidence type="ECO:0000259" key="2">
    <source>
        <dbReference type="SMART" id="SM00960"/>
    </source>
</evidence>
<dbReference type="PANTHER" id="PTHR10779">
    <property type="entry name" value="DYNEIN LIGHT CHAIN ROADBLOCK"/>
    <property type="match status" value="1"/>
</dbReference>
<dbReference type="InParanoid" id="A0A6L2Q2T2"/>
<protein>
    <recommendedName>
        <fullName evidence="2">Roadblock/LAMTOR2 domain-containing protein</fullName>
    </recommendedName>
</protein>
<feature type="domain" description="Roadblock/LAMTOR2" evidence="2">
    <location>
        <begin position="70"/>
        <end position="153"/>
    </location>
</feature>
<sequence>MSLSTSQVVKDVYVIIRIVRTQTTCNDRLSIKHRSASKLDFDTGSIRKHCIFPVCPLKTVESSIRMASEVEETMKRIQSHKGVVGTIVVNSEGIPIKTTMDNTTTVQYAGLISQLSDKARSVVRDLDPTNDLTFLRIRSRKHEIMVAPGKDTTWESSITPLIRMNLDRKLSGYAENPDNWIFL</sequence>
<reference evidence="4" key="1">
    <citation type="submission" date="2020-01" db="EMBL/GenBank/DDBJ databases">
        <title>Draft genome sequence of the Termite Coptotermes fromosanus.</title>
        <authorList>
            <person name="Itakura S."/>
            <person name="Yosikawa Y."/>
            <person name="Umezawa K."/>
        </authorList>
    </citation>
    <scope>NUCLEOTIDE SEQUENCE [LARGE SCALE GENOMIC DNA]</scope>
</reference>
<dbReference type="OrthoDB" id="9985637at2759"/>
<keyword evidence="4" id="KW-1185">Reference proteome</keyword>
<name>A0A6L2Q2T2_COPFO</name>
<dbReference type="Pfam" id="PF03259">
    <property type="entry name" value="Robl_LC7"/>
    <property type="match status" value="1"/>
</dbReference>